<protein>
    <recommendedName>
        <fullName evidence="5">RING-CH-type domain-containing protein</fullName>
    </recommendedName>
</protein>
<evidence type="ECO:0000256" key="2">
    <source>
        <dbReference type="ARBA" id="ARBA00022771"/>
    </source>
</evidence>
<organism evidence="6 7">
    <name type="scientific">Anopheles farauti</name>
    <dbReference type="NCBI Taxonomy" id="69004"/>
    <lineage>
        <taxon>Eukaryota</taxon>
        <taxon>Metazoa</taxon>
        <taxon>Ecdysozoa</taxon>
        <taxon>Arthropoda</taxon>
        <taxon>Hexapoda</taxon>
        <taxon>Insecta</taxon>
        <taxon>Pterygota</taxon>
        <taxon>Neoptera</taxon>
        <taxon>Endopterygota</taxon>
        <taxon>Diptera</taxon>
        <taxon>Nematocera</taxon>
        <taxon>Culicoidea</taxon>
        <taxon>Culicidae</taxon>
        <taxon>Anophelinae</taxon>
        <taxon>Anopheles</taxon>
    </lineage>
</organism>
<dbReference type="AlphaFoldDB" id="A0A182QFZ3"/>
<dbReference type="GO" id="GO:0008270">
    <property type="term" value="F:zinc ion binding"/>
    <property type="evidence" value="ECO:0007669"/>
    <property type="project" value="UniProtKB-KW"/>
</dbReference>
<accession>A0A182QFZ3</accession>
<evidence type="ECO:0000256" key="4">
    <source>
        <dbReference type="SAM" id="Phobius"/>
    </source>
</evidence>
<feature type="transmembrane region" description="Helical" evidence="4">
    <location>
        <begin position="104"/>
        <end position="122"/>
    </location>
</feature>
<dbReference type="PROSITE" id="PS51292">
    <property type="entry name" value="ZF_RING_CH"/>
    <property type="match status" value="1"/>
</dbReference>
<dbReference type="SUPFAM" id="SSF57850">
    <property type="entry name" value="RING/U-box"/>
    <property type="match status" value="1"/>
</dbReference>
<feature type="transmembrane region" description="Helical" evidence="4">
    <location>
        <begin position="298"/>
        <end position="316"/>
    </location>
</feature>
<evidence type="ECO:0000256" key="1">
    <source>
        <dbReference type="ARBA" id="ARBA00022723"/>
    </source>
</evidence>
<keyword evidence="2" id="KW-0863">Zinc-finger</keyword>
<feature type="transmembrane region" description="Helical" evidence="4">
    <location>
        <begin position="210"/>
        <end position="230"/>
    </location>
</feature>
<dbReference type="EnsemblMetazoa" id="AFAF009406-RA">
    <property type="protein sequence ID" value="AFAF009406-PA"/>
    <property type="gene ID" value="AFAF009406"/>
</dbReference>
<keyword evidence="4" id="KW-1133">Transmembrane helix</keyword>
<feature type="transmembrane region" description="Helical" evidence="4">
    <location>
        <begin position="452"/>
        <end position="470"/>
    </location>
</feature>
<dbReference type="EMBL" id="AXCN02000829">
    <property type="status" value="NOT_ANNOTATED_CDS"/>
    <property type="molecule type" value="Genomic_DNA"/>
</dbReference>
<reference evidence="7" key="1">
    <citation type="submission" date="2014-01" db="EMBL/GenBank/DDBJ databases">
        <title>The Genome Sequence of Anopheles farauti FAR1 (V2).</title>
        <authorList>
            <consortium name="The Broad Institute Genomics Platform"/>
            <person name="Neafsey D.E."/>
            <person name="Besansky N."/>
            <person name="Howell P."/>
            <person name="Walton C."/>
            <person name="Young S.K."/>
            <person name="Zeng Q."/>
            <person name="Gargeya S."/>
            <person name="Fitzgerald M."/>
            <person name="Haas B."/>
            <person name="Abouelleil A."/>
            <person name="Allen A.W."/>
            <person name="Alvarado L."/>
            <person name="Arachchi H.M."/>
            <person name="Berlin A.M."/>
            <person name="Chapman S.B."/>
            <person name="Gainer-Dewar J."/>
            <person name="Goldberg J."/>
            <person name="Griggs A."/>
            <person name="Gujja S."/>
            <person name="Hansen M."/>
            <person name="Howarth C."/>
            <person name="Imamovic A."/>
            <person name="Ireland A."/>
            <person name="Larimer J."/>
            <person name="McCowan C."/>
            <person name="Murphy C."/>
            <person name="Pearson M."/>
            <person name="Poon T.W."/>
            <person name="Priest M."/>
            <person name="Roberts A."/>
            <person name="Saif S."/>
            <person name="Shea T."/>
            <person name="Sisk P."/>
            <person name="Sykes S."/>
            <person name="Wortman J."/>
            <person name="Nusbaum C."/>
            <person name="Birren B."/>
        </authorList>
    </citation>
    <scope>NUCLEOTIDE SEQUENCE [LARGE SCALE GENOMIC DNA]</scope>
    <source>
        <strain evidence="7">FAR1</strain>
    </source>
</reference>
<reference evidence="6" key="2">
    <citation type="submission" date="2020-05" db="UniProtKB">
        <authorList>
            <consortium name="EnsemblMetazoa"/>
        </authorList>
    </citation>
    <scope>IDENTIFICATION</scope>
    <source>
        <strain evidence="6">FAR1</strain>
    </source>
</reference>
<feature type="domain" description="RING-CH-type" evidence="5">
    <location>
        <begin position="368"/>
        <end position="433"/>
    </location>
</feature>
<dbReference type="PANTHER" id="PTHR20893:SF2">
    <property type="entry name" value="LD08641P"/>
    <property type="match status" value="1"/>
</dbReference>
<dbReference type="Proteomes" id="UP000075886">
    <property type="component" value="Unassembled WGS sequence"/>
</dbReference>
<keyword evidence="1" id="KW-0479">Metal-binding</keyword>
<feature type="transmembrane region" description="Helical" evidence="4">
    <location>
        <begin position="64"/>
        <end position="83"/>
    </location>
</feature>
<evidence type="ECO:0000256" key="3">
    <source>
        <dbReference type="ARBA" id="ARBA00022833"/>
    </source>
</evidence>
<feature type="transmembrane region" description="Helical" evidence="4">
    <location>
        <begin position="476"/>
        <end position="494"/>
    </location>
</feature>
<dbReference type="PANTHER" id="PTHR20893">
    <property type="entry name" value="LD08641P"/>
    <property type="match status" value="1"/>
</dbReference>
<dbReference type="InterPro" id="IPR011016">
    <property type="entry name" value="Znf_RING-CH"/>
</dbReference>
<keyword evidence="7" id="KW-1185">Reference proteome</keyword>
<dbReference type="InterPro" id="IPR013083">
    <property type="entry name" value="Znf_RING/FYVE/PHD"/>
</dbReference>
<dbReference type="CDD" id="cd16495">
    <property type="entry name" value="RING_CH-C4HC3_MARCH"/>
    <property type="match status" value="1"/>
</dbReference>
<keyword evidence="4" id="KW-0472">Membrane</keyword>
<dbReference type="Pfam" id="PF12906">
    <property type="entry name" value="RINGv"/>
    <property type="match status" value="1"/>
</dbReference>
<name>A0A182QFZ3_9DIPT</name>
<dbReference type="Gene3D" id="2.10.25.10">
    <property type="entry name" value="Laminin"/>
    <property type="match status" value="1"/>
</dbReference>
<dbReference type="STRING" id="69004.A0A182QFZ3"/>
<dbReference type="VEuPathDB" id="VectorBase:AFAF009406"/>
<keyword evidence="4" id="KW-0812">Transmembrane</keyword>
<feature type="transmembrane region" description="Helical" evidence="4">
    <location>
        <begin position="259"/>
        <end position="278"/>
    </location>
</feature>
<dbReference type="Gene3D" id="3.30.40.10">
    <property type="entry name" value="Zinc/RING finger domain, C3HC4 (zinc finger)"/>
    <property type="match status" value="1"/>
</dbReference>
<evidence type="ECO:0000259" key="5">
    <source>
        <dbReference type="PROSITE" id="PS51292"/>
    </source>
</evidence>
<keyword evidence="3" id="KW-0862">Zinc</keyword>
<evidence type="ECO:0000313" key="6">
    <source>
        <dbReference type="EnsemblMetazoa" id="AFAF009406-PA"/>
    </source>
</evidence>
<evidence type="ECO:0000313" key="7">
    <source>
        <dbReference type="Proteomes" id="UP000075886"/>
    </source>
</evidence>
<sequence length="524" mass="58484">MVSRFERLMGCSSIPIGETTTPGSTVAQCSGRGDCLNGTCLCEIRYSGEECSGFNLPYHAGISAVFYFVGFVSLVQLMICIIAEYQRLKQPSFLGACRLTTQKLLYFFVFVAAVLRGAYFTTPETLQPAWVSYLMSLYYPLVMTCASLVVCLWAEIFHLQGIRWERSQFLSKSFLGFLAFNLLPYSLFLAEIAYSHLFTGRSTSFFNGCYAVLLLIVVIFFLIYGVEVFFKVRGGFVYDFGVVPNSENVNASQLHQSRFGLLSQAIMMIVIVGFLTSETLGDFWKKKVPVYSRNWHDIVFRLAEVGVALWFPCCLWNSMAPEQLWILNPRKLLTRQIDPVAGGGAGCAGTAEAPAEPSTSANSAEEGQSFLAKKDCWICYDTDKPEPLIQPCKCIGDVSSVHHECLRRWLVDSCANSDAVLKCKVCDSPYEIERSNRLDWEKGFTIQHWAKTIIIVTLMCITGAGAWVIIQLNEDSFVRVLVAGFAIIIGYILFKMLGENTVTAIQRAKVSSIYIVTSVNDLQT</sequence>
<feature type="transmembrane region" description="Helical" evidence="4">
    <location>
        <begin position="137"/>
        <end position="157"/>
    </location>
</feature>
<dbReference type="SMART" id="SM00744">
    <property type="entry name" value="RINGv"/>
    <property type="match status" value="1"/>
</dbReference>
<feature type="transmembrane region" description="Helical" evidence="4">
    <location>
        <begin position="169"/>
        <end position="190"/>
    </location>
</feature>
<proteinExistence type="predicted"/>